<evidence type="ECO:0000256" key="1">
    <source>
        <dbReference type="SAM" id="MobiDB-lite"/>
    </source>
</evidence>
<feature type="region of interest" description="Disordered" evidence="1">
    <location>
        <begin position="90"/>
        <end position="114"/>
    </location>
</feature>
<organism evidence="2 3">
    <name type="scientific">Stylosanthes scabra</name>
    <dbReference type="NCBI Taxonomy" id="79078"/>
    <lineage>
        <taxon>Eukaryota</taxon>
        <taxon>Viridiplantae</taxon>
        <taxon>Streptophyta</taxon>
        <taxon>Embryophyta</taxon>
        <taxon>Tracheophyta</taxon>
        <taxon>Spermatophyta</taxon>
        <taxon>Magnoliopsida</taxon>
        <taxon>eudicotyledons</taxon>
        <taxon>Gunneridae</taxon>
        <taxon>Pentapetalae</taxon>
        <taxon>rosids</taxon>
        <taxon>fabids</taxon>
        <taxon>Fabales</taxon>
        <taxon>Fabaceae</taxon>
        <taxon>Papilionoideae</taxon>
        <taxon>50 kb inversion clade</taxon>
        <taxon>dalbergioids sensu lato</taxon>
        <taxon>Dalbergieae</taxon>
        <taxon>Pterocarpus clade</taxon>
        <taxon>Stylosanthes</taxon>
    </lineage>
</organism>
<proteinExistence type="predicted"/>
<evidence type="ECO:0008006" key="4">
    <source>
        <dbReference type="Google" id="ProtNLM"/>
    </source>
</evidence>
<protein>
    <recommendedName>
        <fullName evidence="4">F-box protein</fullName>
    </recommendedName>
</protein>
<evidence type="ECO:0000313" key="2">
    <source>
        <dbReference type="EMBL" id="MED6106059.1"/>
    </source>
</evidence>
<name>A0ABU6Q2E5_9FABA</name>
<dbReference type="Proteomes" id="UP001341840">
    <property type="component" value="Unassembled WGS sequence"/>
</dbReference>
<dbReference type="EMBL" id="JASCZI010000003">
    <property type="protein sequence ID" value="MED6106059.1"/>
    <property type="molecule type" value="Genomic_DNA"/>
</dbReference>
<gene>
    <name evidence="2" type="ORF">PIB30_001452</name>
</gene>
<comment type="caution">
    <text evidence="2">The sequence shown here is derived from an EMBL/GenBank/DDBJ whole genome shotgun (WGS) entry which is preliminary data.</text>
</comment>
<evidence type="ECO:0000313" key="3">
    <source>
        <dbReference type="Proteomes" id="UP001341840"/>
    </source>
</evidence>
<keyword evidence="3" id="KW-1185">Reference proteome</keyword>
<accession>A0ABU6Q2E5</accession>
<sequence>MEEYKVQTSWTLYEIPLKSFRPLCLSGDGYIIIGSRYTSDDVMGFYAYNVSGELLKPVQYYLYVAHYHASYHVYMDSLMPIPNKIKEKKIKRHYSQTSQTGKENQDRSNVGLES</sequence>
<reference evidence="2 3" key="1">
    <citation type="journal article" date="2023" name="Plants (Basel)">
        <title>Bridging the Gap: Combining Genomics and Transcriptomics Approaches to Understand Stylosanthes scabra, an Orphan Legume from the Brazilian Caatinga.</title>
        <authorList>
            <person name="Ferreira-Neto J.R.C."/>
            <person name="da Silva M.D."/>
            <person name="Binneck E."/>
            <person name="de Melo N.F."/>
            <person name="da Silva R.H."/>
            <person name="de Melo A.L.T.M."/>
            <person name="Pandolfi V."/>
            <person name="Bustamante F.O."/>
            <person name="Brasileiro-Vidal A.C."/>
            <person name="Benko-Iseppon A.M."/>
        </authorList>
    </citation>
    <scope>NUCLEOTIDE SEQUENCE [LARGE SCALE GENOMIC DNA]</scope>
    <source>
        <tissue evidence="2">Leaves</tissue>
    </source>
</reference>